<comment type="caution">
    <text evidence="1">The sequence shown here is derived from an EMBL/GenBank/DDBJ whole genome shotgun (WGS) entry which is preliminary data.</text>
</comment>
<protein>
    <submittedName>
        <fullName evidence="1">Uncharacterized protein</fullName>
    </submittedName>
</protein>
<accession>A0AAD6SKK4</accession>
<evidence type="ECO:0000313" key="2">
    <source>
        <dbReference type="Proteomes" id="UP001218188"/>
    </source>
</evidence>
<organism evidence="1 2">
    <name type="scientific">Mycena alexandri</name>
    <dbReference type="NCBI Taxonomy" id="1745969"/>
    <lineage>
        <taxon>Eukaryota</taxon>
        <taxon>Fungi</taxon>
        <taxon>Dikarya</taxon>
        <taxon>Basidiomycota</taxon>
        <taxon>Agaricomycotina</taxon>
        <taxon>Agaricomycetes</taxon>
        <taxon>Agaricomycetidae</taxon>
        <taxon>Agaricales</taxon>
        <taxon>Marasmiineae</taxon>
        <taxon>Mycenaceae</taxon>
        <taxon>Mycena</taxon>
    </lineage>
</organism>
<reference evidence="1" key="1">
    <citation type="submission" date="2023-03" db="EMBL/GenBank/DDBJ databases">
        <title>Massive genome expansion in bonnet fungi (Mycena s.s.) driven by repeated elements and novel gene families across ecological guilds.</title>
        <authorList>
            <consortium name="Lawrence Berkeley National Laboratory"/>
            <person name="Harder C.B."/>
            <person name="Miyauchi S."/>
            <person name="Viragh M."/>
            <person name="Kuo A."/>
            <person name="Thoen E."/>
            <person name="Andreopoulos B."/>
            <person name="Lu D."/>
            <person name="Skrede I."/>
            <person name="Drula E."/>
            <person name="Henrissat B."/>
            <person name="Morin E."/>
            <person name="Kohler A."/>
            <person name="Barry K."/>
            <person name="LaButti K."/>
            <person name="Morin E."/>
            <person name="Salamov A."/>
            <person name="Lipzen A."/>
            <person name="Mereny Z."/>
            <person name="Hegedus B."/>
            <person name="Baldrian P."/>
            <person name="Stursova M."/>
            <person name="Weitz H."/>
            <person name="Taylor A."/>
            <person name="Grigoriev I.V."/>
            <person name="Nagy L.G."/>
            <person name="Martin F."/>
            <person name="Kauserud H."/>
        </authorList>
    </citation>
    <scope>NUCLEOTIDE SEQUENCE</scope>
    <source>
        <strain evidence="1">CBHHK200</strain>
    </source>
</reference>
<keyword evidence="2" id="KW-1185">Reference proteome</keyword>
<name>A0AAD6SKK4_9AGAR</name>
<gene>
    <name evidence="1" type="ORF">C8F04DRAFT_1188099</name>
</gene>
<dbReference type="AlphaFoldDB" id="A0AAD6SKK4"/>
<dbReference type="EMBL" id="JARJCM010000106">
    <property type="protein sequence ID" value="KAJ7028997.1"/>
    <property type="molecule type" value="Genomic_DNA"/>
</dbReference>
<evidence type="ECO:0000313" key="1">
    <source>
        <dbReference type="EMBL" id="KAJ7028997.1"/>
    </source>
</evidence>
<sequence length="422" mass="45745">MSTASPMPLSVTSSLNPCRSRIPTAYERKSARARCQIQTLVARAEVAPTVAEKEMCLLYADDGCRIHKAADTVFLGRQRISKRIEIAWSEVNPNTNMRFTEFPSTARRLNLPVAPGACTSRGIIPPTPNHLRVCGGAGGEQTFTAFAESLNGMADLRQKWGGGAFRARPLMELGLWVNLGHAGGECAASIAASDHAMTPDRLFQTNFNVCGCPSAPTMEAQLWEYLGWVKAPNLNKKRKKLAQTAKSVFKGSSADNPWQLGDDGQLFLLAVTLLGRDRPALSLLVLCLEAPRAGPSRPSTSGRAPHTTSIREAREVVQERRIIFGGPPSMIRRFPSAPPAQAGPVASSCVPLRLPRRHGYAPPTTWKLTTEDLYIGTARPPVLVRRMLDQPVPAGADPEEAVDPKPHHKCAICCSPKSHPVS</sequence>
<proteinExistence type="predicted"/>
<dbReference type="Proteomes" id="UP001218188">
    <property type="component" value="Unassembled WGS sequence"/>
</dbReference>